<dbReference type="AlphaFoldDB" id="A0AAV4NMQ7"/>
<proteinExistence type="predicted"/>
<dbReference type="EMBL" id="BPLR01003559">
    <property type="protein sequence ID" value="GIX85963.1"/>
    <property type="molecule type" value="Genomic_DNA"/>
</dbReference>
<evidence type="ECO:0000313" key="2">
    <source>
        <dbReference type="Proteomes" id="UP001054945"/>
    </source>
</evidence>
<comment type="caution">
    <text evidence="1">The sequence shown here is derived from an EMBL/GenBank/DDBJ whole genome shotgun (WGS) entry which is preliminary data.</text>
</comment>
<dbReference type="Proteomes" id="UP001054945">
    <property type="component" value="Unassembled WGS sequence"/>
</dbReference>
<gene>
    <name evidence="1" type="ORF">CEXT_335331</name>
</gene>
<organism evidence="1 2">
    <name type="scientific">Caerostris extrusa</name>
    <name type="common">Bark spider</name>
    <name type="synonym">Caerostris bankana</name>
    <dbReference type="NCBI Taxonomy" id="172846"/>
    <lineage>
        <taxon>Eukaryota</taxon>
        <taxon>Metazoa</taxon>
        <taxon>Ecdysozoa</taxon>
        <taxon>Arthropoda</taxon>
        <taxon>Chelicerata</taxon>
        <taxon>Arachnida</taxon>
        <taxon>Araneae</taxon>
        <taxon>Araneomorphae</taxon>
        <taxon>Entelegynae</taxon>
        <taxon>Araneoidea</taxon>
        <taxon>Araneidae</taxon>
        <taxon>Caerostris</taxon>
    </lineage>
</organism>
<protein>
    <submittedName>
        <fullName evidence="1">Uncharacterized protein</fullName>
    </submittedName>
</protein>
<reference evidence="1 2" key="1">
    <citation type="submission" date="2021-06" db="EMBL/GenBank/DDBJ databases">
        <title>Caerostris extrusa draft genome.</title>
        <authorList>
            <person name="Kono N."/>
            <person name="Arakawa K."/>
        </authorList>
    </citation>
    <scope>NUCLEOTIDE SEQUENCE [LARGE SCALE GENOMIC DNA]</scope>
</reference>
<accession>A0AAV4NMQ7</accession>
<name>A0AAV4NMQ7_CAEEX</name>
<keyword evidence="2" id="KW-1185">Reference proteome</keyword>
<evidence type="ECO:0000313" key="1">
    <source>
        <dbReference type="EMBL" id="GIX85963.1"/>
    </source>
</evidence>
<sequence>MAVPRVGIPAVPWMSLECCGMFTPEGNCANFEKADAFGWEGRGRLSLIRPKSLLRQTLTLMIFMDENGILGRESASFCGAPIP</sequence>